<keyword evidence="5" id="KW-0539">Nucleus</keyword>
<name>A0A1D1VCR7_RAMVA</name>
<feature type="coiled-coil region" evidence="7">
    <location>
        <begin position="59"/>
        <end position="93"/>
    </location>
</feature>
<dbReference type="SMART" id="SM00320">
    <property type="entry name" value="WD40"/>
    <property type="match status" value="7"/>
</dbReference>
<evidence type="ECO:0000313" key="11">
    <source>
        <dbReference type="Proteomes" id="UP000186922"/>
    </source>
</evidence>
<comment type="similarity">
    <text evidence="2">Belongs to the WD repeat Groucho/TLE family.</text>
</comment>
<evidence type="ECO:0000256" key="4">
    <source>
        <dbReference type="ARBA" id="ARBA00022737"/>
    </source>
</evidence>
<evidence type="ECO:0000256" key="1">
    <source>
        <dbReference type="ARBA" id="ARBA00004123"/>
    </source>
</evidence>
<evidence type="ECO:0000256" key="3">
    <source>
        <dbReference type="ARBA" id="ARBA00022574"/>
    </source>
</evidence>
<dbReference type="InterPro" id="IPR005617">
    <property type="entry name" value="Groucho/TLE_N"/>
</dbReference>
<feature type="domain" description="Groucho/TLE N-terminal Q-rich" evidence="9">
    <location>
        <begin position="54"/>
        <end position="163"/>
    </location>
</feature>
<accession>A0A1D1VCR7</accession>
<feature type="compositionally biased region" description="Gly residues" evidence="8">
    <location>
        <begin position="198"/>
        <end position="213"/>
    </location>
</feature>
<evidence type="ECO:0000256" key="8">
    <source>
        <dbReference type="SAM" id="MobiDB-lite"/>
    </source>
</evidence>
<dbReference type="PANTHER" id="PTHR10814:SF21">
    <property type="entry name" value="PROTEIN GROUCHO"/>
    <property type="match status" value="1"/>
</dbReference>
<feature type="compositionally biased region" description="Basic and acidic residues" evidence="8">
    <location>
        <begin position="234"/>
        <end position="243"/>
    </location>
</feature>
<organism evidence="10 11">
    <name type="scientific">Ramazzottius varieornatus</name>
    <name type="common">Water bear</name>
    <name type="synonym">Tardigrade</name>
    <dbReference type="NCBI Taxonomy" id="947166"/>
    <lineage>
        <taxon>Eukaryota</taxon>
        <taxon>Metazoa</taxon>
        <taxon>Ecdysozoa</taxon>
        <taxon>Tardigrada</taxon>
        <taxon>Eutardigrada</taxon>
        <taxon>Parachela</taxon>
        <taxon>Hypsibioidea</taxon>
        <taxon>Ramazzottiidae</taxon>
        <taxon>Ramazzottius</taxon>
    </lineage>
</organism>
<keyword evidence="11" id="KW-1185">Reference proteome</keyword>
<feature type="compositionally biased region" description="Basic and acidic residues" evidence="8">
    <location>
        <begin position="364"/>
        <end position="379"/>
    </location>
</feature>
<reference evidence="10 11" key="1">
    <citation type="journal article" date="2016" name="Nat. Commun.">
        <title>Extremotolerant tardigrade genome and improved radiotolerance of human cultured cells by tardigrade-unique protein.</title>
        <authorList>
            <person name="Hashimoto T."/>
            <person name="Horikawa D.D."/>
            <person name="Saito Y."/>
            <person name="Kuwahara H."/>
            <person name="Kozuka-Hata H."/>
            <person name="Shin-I T."/>
            <person name="Minakuchi Y."/>
            <person name="Ohishi K."/>
            <person name="Motoyama A."/>
            <person name="Aizu T."/>
            <person name="Enomoto A."/>
            <person name="Kondo K."/>
            <person name="Tanaka S."/>
            <person name="Hara Y."/>
            <person name="Koshikawa S."/>
            <person name="Sagara H."/>
            <person name="Miura T."/>
            <person name="Yokobori S."/>
            <person name="Miyagawa K."/>
            <person name="Suzuki Y."/>
            <person name="Kubo T."/>
            <person name="Oyama M."/>
            <person name="Kohara Y."/>
            <person name="Fujiyama A."/>
            <person name="Arakawa K."/>
            <person name="Katayama T."/>
            <person name="Toyoda A."/>
            <person name="Kunieda T."/>
        </authorList>
    </citation>
    <scope>NUCLEOTIDE SEQUENCE [LARGE SCALE GENOMIC DNA]</scope>
    <source>
        <strain evidence="10 11">YOKOZUNA-1</strain>
    </source>
</reference>
<feature type="compositionally biased region" description="Polar residues" evidence="8">
    <location>
        <begin position="244"/>
        <end position="256"/>
    </location>
</feature>
<dbReference type="PANTHER" id="PTHR10814">
    <property type="entry name" value="TRANSDUCIN-LIKE ENHANCER PROTEIN"/>
    <property type="match status" value="1"/>
</dbReference>
<dbReference type="PROSITE" id="PS00678">
    <property type="entry name" value="WD_REPEATS_1"/>
    <property type="match status" value="1"/>
</dbReference>
<comment type="caution">
    <text evidence="10">The sequence shown here is derived from an EMBL/GenBank/DDBJ whole genome shotgun (WGS) entry which is preliminary data.</text>
</comment>
<evidence type="ECO:0000313" key="10">
    <source>
        <dbReference type="EMBL" id="GAU99434.1"/>
    </source>
</evidence>
<keyword evidence="4" id="KW-0677">Repeat</keyword>
<dbReference type="GO" id="GO:0005667">
    <property type="term" value="C:transcription regulator complex"/>
    <property type="evidence" value="ECO:0007669"/>
    <property type="project" value="TreeGrafter"/>
</dbReference>
<comment type="subcellular location">
    <subcellularLocation>
        <location evidence="1">Nucleus</location>
    </subcellularLocation>
</comment>
<dbReference type="PROSITE" id="PS50082">
    <property type="entry name" value="WD_REPEATS_2"/>
    <property type="match status" value="1"/>
</dbReference>
<dbReference type="GO" id="GO:0003714">
    <property type="term" value="F:transcription corepressor activity"/>
    <property type="evidence" value="ECO:0007669"/>
    <property type="project" value="TreeGrafter"/>
</dbReference>
<evidence type="ECO:0000256" key="5">
    <source>
        <dbReference type="ARBA" id="ARBA00023242"/>
    </source>
</evidence>
<gene>
    <name evidence="10" type="primary">RvY_10439-1</name>
    <name evidence="10" type="synonym">RvY_10439.1</name>
    <name evidence="10" type="ORF">RvY_10439</name>
</gene>
<feature type="compositionally biased region" description="Basic and acidic residues" evidence="8">
    <location>
        <begin position="287"/>
        <end position="307"/>
    </location>
</feature>
<dbReference type="GO" id="GO:0090090">
    <property type="term" value="P:negative regulation of canonical Wnt signaling pathway"/>
    <property type="evidence" value="ECO:0007669"/>
    <property type="project" value="TreeGrafter"/>
</dbReference>
<keyword evidence="3 6" id="KW-0853">WD repeat</keyword>
<evidence type="ECO:0000256" key="6">
    <source>
        <dbReference type="PROSITE-ProRule" id="PRU00221"/>
    </source>
</evidence>
<dbReference type="PROSITE" id="PS50294">
    <property type="entry name" value="WD_REPEATS_REGION"/>
    <property type="match status" value="1"/>
</dbReference>
<feature type="region of interest" description="Disordered" evidence="8">
    <location>
        <begin position="198"/>
        <end position="447"/>
    </location>
</feature>
<dbReference type="InterPro" id="IPR036322">
    <property type="entry name" value="WD40_repeat_dom_sf"/>
</dbReference>
<dbReference type="EMBL" id="BDGG01000005">
    <property type="protein sequence ID" value="GAU99434.1"/>
    <property type="molecule type" value="Genomic_DNA"/>
</dbReference>
<sequence>MPHGMSNGSASDERTVAAAVAENERQMISAALMANQRPGTSSQGGAGMPPGGTKIPEYLNRIREETDFLQNHAARYEAESKQLTLEKAEIEQRCTAMHNEQQRLSYEAAKQSEIAKRLHGLILNMVNYIPHEIRDGLRMNLDRAMNISTQELQQLQQLQQMQQAGLLPAGMPGMPNFAGMMMGNPGYPQNLGLGGPGMSGMGMPGFGPMGPGGPLHPPPSSSALGSMMSASASDHNRLSESLRKSSSVPNNLTPSNDRSREKHSPSPGVGSPPEVRRNGSVGPVNGEKNRGSEQGKRNRSPERERSNQKNGGGSKSGRLEQNPSKKPFPEGNIKREMDGSEDGSGASDEDLDVEGEGSPSPPPMREEKRGDGKRPESPRSGRSSASSSPKQESQKNGPKSSTPNHMGPSRPKPLLNGPPGGMGMPPGGFPFDHPGAGGHPGMMYPGQFPSPYGRHPGMGHNGSFDMHGRPPMGMNPMMNGAPPRAMDRPASFSFHGTMGPAGLRMPDESLQPTQFPPDLNKYKMPRSVTDVATLLHGEVVCAVTISNPTKHVFTGGKGSVKIWDLFAGGSSGPYNPKDVHDLPCFGENNYIRSCKLLQDGKTLIVGGEADKLIVWDLNASGTPKVKAELSLASQAGPNAAACYALAVSPDARLCYCCCADGKIAVWDLVSESVVRMLDGHSDGASCIDMSIDSTKLWTGGLDSTVRSWDLRMSTQLSTYDFPSQIFSLGCSPTGDWFAVGMENSTVEVIHMTKPDTYRLRMHEQCVLSLKYAASGKWFISTGKSKELVGWQSPHGSLVFSKTEGSSVLSCDVAADDKFIVTGSGDKKATVYEVTY</sequence>
<dbReference type="InterPro" id="IPR001680">
    <property type="entry name" value="WD40_rpt"/>
</dbReference>
<feature type="compositionally biased region" description="Polar residues" evidence="8">
    <location>
        <begin position="389"/>
        <end position="404"/>
    </location>
</feature>
<dbReference type="OrthoDB" id="2624652at2759"/>
<dbReference type="STRING" id="947166.A0A1D1VCR7"/>
<dbReference type="AlphaFoldDB" id="A0A1D1VCR7"/>
<dbReference type="InterPro" id="IPR019775">
    <property type="entry name" value="WD40_repeat_CS"/>
</dbReference>
<dbReference type="PRINTS" id="PR01850">
    <property type="entry name" value="GROUCHOFAMLY"/>
</dbReference>
<evidence type="ECO:0000259" key="9">
    <source>
        <dbReference type="Pfam" id="PF03920"/>
    </source>
</evidence>
<dbReference type="GO" id="GO:0005634">
    <property type="term" value="C:nucleus"/>
    <property type="evidence" value="ECO:0007669"/>
    <property type="project" value="UniProtKB-SubCell"/>
</dbReference>
<dbReference type="Pfam" id="PF03920">
    <property type="entry name" value="TLE_N"/>
    <property type="match status" value="1"/>
</dbReference>
<dbReference type="SUPFAM" id="SSF50978">
    <property type="entry name" value="WD40 repeat-like"/>
    <property type="match status" value="1"/>
</dbReference>
<dbReference type="Gene3D" id="2.130.10.10">
    <property type="entry name" value="YVTN repeat-like/Quinoprotein amine dehydrogenase"/>
    <property type="match status" value="1"/>
</dbReference>
<keyword evidence="7" id="KW-0175">Coiled coil</keyword>
<dbReference type="Pfam" id="PF00400">
    <property type="entry name" value="WD40"/>
    <property type="match status" value="4"/>
</dbReference>
<dbReference type="InterPro" id="IPR015943">
    <property type="entry name" value="WD40/YVTN_repeat-like_dom_sf"/>
</dbReference>
<dbReference type="InterPro" id="IPR009146">
    <property type="entry name" value="Groucho_enhance"/>
</dbReference>
<dbReference type="Proteomes" id="UP000186922">
    <property type="component" value="Unassembled WGS sequence"/>
</dbReference>
<evidence type="ECO:0000256" key="2">
    <source>
        <dbReference type="ARBA" id="ARBA00005969"/>
    </source>
</evidence>
<protein>
    <recommendedName>
        <fullName evidence="9">Groucho/TLE N-terminal Q-rich domain-containing protein</fullName>
    </recommendedName>
</protein>
<feature type="compositionally biased region" description="Low complexity" evidence="8">
    <location>
        <begin position="221"/>
        <end position="233"/>
    </location>
</feature>
<feature type="repeat" description="WD" evidence="6">
    <location>
        <begin position="677"/>
        <end position="718"/>
    </location>
</feature>
<evidence type="ECO:0000256" key="7">
    <source>
        <dbReference type="SAM" id="Coils"/>
    </source>
</evidence>
<proteinExistence type="inferred from homology"/>